<keyword evidence="1" id="KW-0472">Membrane</keyword>
<keyword evidence="1" id="KW-0812">Transmembrane</keyword>
<evidence type="ECO:0000313" key="3">
    <source>
        <dbReference type="Proteomes" id="UP000049222"/>
    </source>
</evidence>
<feature type="transmembrane region" description="Helical" evidence="1">
    <location>
        <begin position="40"/>
        <end position="65"/>
    </location>
</feature>
<reference evidence="2 3" key="1">
    <citation type="submission" date="2015-07" db="EMBL/GenBank/DDBJ databases">
        <authorList>
            <person name="Noorani M."/>
        </authorList>
    </citation>
    <scope>NUCLEOTIDE SEQUENCE [LARGE SCALE GENOMIC DNA]</scope>
    <source>
        <strain evidence="2 3">CECT 7802</strain>
    </source>
</reference>
<sequence length="104" mass="11892">MDQDHLIEELTMLRREMQQLNNHRFIKIHNSLPRLVAFQLYRGIAFGLGGVLGATVFLSVTVWTLSQIDFIPIIGDWATEIIEIMQPNMNIDVEVNETPETPGE</sequence>
<evidence type="ECO:0000256" key="1">
    <source>
        <dbReference type="SAM" id="Phobius"/>
    </source>
</evidence>
<dbReference type="EMBL" id="CXSU01000011">
    <property type="protein sequence ID" value="CTQ49073.1"/>
    <property type="molecule type" value="Genomic_DNA"/>
</dbReference>
<keyword evidence="1" id="KW-1133">Transmembrane helix</keyword>
<dbReference type="STRING" id="420998.JDO7802_01083"/>
<proteinExistence type="predicted"/>
<keyword evidence="3" id="KW-1185">Reference proteome</keyword>
<dbReference type="RefSeq" id="WP_055083407.1">
    <property type="nucleotide sequence ID" value="NZ_CXSU01000011.1"/>
</dbReference>
<protein>
    <submittedName>
        <fullName evidence="2">Uncharacterized protein</fullName>
    </submittedName>
</protein>
<organism evidence="2 3">
    <name type="scientific">Jannaschia donghaensis</name>
    <dbReference type="NCBI Taxonomy" id="420998"/>
    <lineage>
        <taxon>Bacteria</taxon>
        <taxon>Pseudomonadati</taxon>
        <taxon>Pseudomonadota</taxon>
        <taxon>Alphaproteobacteria</taxon>
        <taxon>Rhodobacterales</taxon>
        <taxon>Roseobacteraceae</taxon>
        <taxon>Jannaschia</taxon>
    </lineage>
</organism>
<dbReference type="InterPro" id="IPR043723">
    <property type="entry name" value="DUF5665"/>
</dbReference>
<name>A0A0M6YHS6_9RHOB</name>
<accession>A0A0M6YHS6</accession>
<dbReference type="Pfam" id="PF18910">
    <property type="entry name" value="DUF5665"/>
    <property type="match status" value="1"/>
</dbReference>
<evidence type="ECO:0000313" key="2">
    <source>
        <dbReference type="EMBL" id="CTQ49073.1"/>
    </source>
</evidence>
<gene>
    <name evidence="2" type="ORF">JDO7802_01083</name>
</gene>
<dbReference type="AlphaFoldDB" id="A0A0M6YHS6"/>
<dbReference type="Proteomes" id="UP000049222">
    <property type="component" value="Unassembled WGS sequence"/>
</dbReference>